<evidence type="ECO:0000256" key="3">
    <source>
        <dbReference type="ARBA" id="ARBA00008342"/>
    </source>
</evidence>
<evidence type="ECO:0000256" key="7">
    <source>
        <dbReference type="ARBA" id="ARBA00023191"/>
    </source>
</evidence>
<evidence type="ECO:0000259" key="13">
    <source>
        <dbReference type="Pfam" id="PF17837"/>
    </source>
</evidence>
<keyword evidence="6" id="KW-0808">Transferase</keyword>
<reference evidence="14 15" key="1">
    <citation type="submission" date="2015-12" db="EMBL/GenBank/DDBJ databases">
        <title>Intraspecies pangenome expansion in the marine bacterium Alteromonas.</title>
        <authorList>
            <person name="Lopez-Perez M."/>
            <person name="Rodriguez-Valera F."/>
        </authorList>
    </citation>
    <scope>NUCLEOTIDE SEQUENCE [LARGE SCALE GENOMIC DNA]</scope>
    <source>
        <strain evidence="14 15">LMG 21861</strain>
    </source>
</reference>
<feature type="domain" description="4'-phosphopantetheinyl transferase" evidence="12">
    <location>
        <begin position="73"/>
        <end position="169"/>
    </location>
</feature>
<dbReference type="PANTHER" id="PTHR38096">
    <property type="entry name" value="ENTEROBACTIN SYNTHASE COMPONENT D"/>
    <property type="match status" value="1"/>
</dbReference>
<evidence type="ECO:0000256" key="6">
    <source>
        <dbReference type="ARBA" id="ARBA00022679"/>
    </source>
</evidence>
<comment type="function">
    <text evidence="1">Involved in the biosynthesis of the siderophore enterobactin (enterochelin), which is a macrocyclic trimeric lactone of N-(2,3-dihydroxybenzoyl)-serine. The serine trilactone serves as a scaffolding for the three catechol functionalities that provide hexadentate coordination for the tightly ligated iron(2+) atoms. Plays an essential role in the assembly of the enterobactin by catalyzing the transfer of the 4'-phosphopantetheine (Ppant) moiety from coenzyme A to the apo-domains of both EntB (ArCP domain) and EntF (PCP domain) to yield their holo-forms which make them competent for the activation of 2,3-dihydroxybenzoate (DHB) and L-serine, respectively.</text>
</comment>
<dbReference type="Proteomes" id="UP000056750">
    <property type="component" value="Chromosome"/>
</dbReference>
<accession>A0ABN4LM33</accession>
<evidence type="ECO:0000256" key="1">
    <source>
        <dbReference type="ARBA" id="ARBA00003937"/>
    </source>
</evidence>
<dbReference type="PRINTS" id="PR01399">
    <property type="entry name" value="ENTSNTHTASED"/>
</dbReference>
<evidence type="ECO:0000256" key="10">
    <source>
        <dbReference type="ARBA" id="ARBA00049176"/>
    </source>
</evidence>
<evidence type="ECO:0000256" key="4">
    <source>
        <dbReference type="ARBA" id="ARBA00011503"/>
    </source>
</evidence>
<evidence type="ECO:0000256" key="2">
    <source>
        <dbReference type="ARBA" id="ARBA00004993"/>
    </source>
</evidence>
<keyword evidence="7" id="KW-0259">Enterobactin biosynthesis</keyword>
<evidence type="ECO:0000313" key="15">
    <source>
        <dbReference type="Proteomes" id="UP000056750"/>
    </source>
</evidence>
<name>A0ABN4LM33_9ALTE</name>
<dbReference type="PANTHER" id="PTHR38096:SF1">
    <property type="entry name" value="ENTEROBACTIN SYNTHASE COMPONENT D"/>
    <property type="match status" value="1"/>
</dbReference>
<evidence type="ECO:0000259" key="12">
    <source>
        <dbReference type="Pfam" id="PF01648"/>
    </source>
</evidence>
<gene>
    <name evidence="14" type="ORF">AVL57_02400</name>
</gene>
<comment type="similarity">
    <text evidence="3">Belongs to the P-Pant transferase superfamily. EntD family.</text>
</comment>
<dbReference type="SUPFAM" id="SSF56214">
    <property type="entry name" value="4'-phosphopantetheinyl transferase"/>
    <property type="match status" value="1"/>
</dbReference>
<dbReference type="Pfam" id="PF17837">
    <property type="entry name" value="4PPT_N"/>
    <property type="match status" value="1"/>
</dbReference>
<evidence type="ECO:0000256" key="9">
    <source>
        <dbReference type="ARBA" id="ARBA00031996"/>
    </source>
</evidence>
<evidence type="ECO:0000313" key="14">
    <source>
        <dbReference type="EMBL" id="AMJ72925.1"/>
    </source>
</evidence>
<comment type="subunit">
    <text evidence="4">EntB, EntD, EntE, and EntF form a multienzyme complex called enterobactin synthase.</text>
</comment>
<organism evidence="14 15">
    <name type="scientific">Alteromonas stellipolaris</name>
    <dbReference type="NCBI Taxonomy" id="233316"/>
    <lineage>
        <taxon>Bacteria</taxon>
        <taxon>Pseudomonadati</taxon>
        <taxon>Pseudomonadota</taxon>
        <taxon>Gammaproteobacteria</taxon>
        <taxon>Alteromonadales</taxon>
        <taxon>Alteromonadaceae</taxon>
        <taxon>Alteromonas/Salinimonas group</taxon>
        <taxon>Alteromonas</taxon>
    </lineage>
</organism>
<proteinExistence type="inferred from homology"/>
<dbReference type="Pfam" id="PF01648">
    <property type="entry name" value="ACPS"/>
    <property type="match status" value="1"/>
</dbReference>
<evidence type="ECO:0000256" key="11">
    <source>
        <dbReference type="ARBA" id="ARBA00049191"/>
    </source>
</evidence>
<comment type="catalytic activity">
    <reaction evidence="10">
        <text>apo-[aryl-carrier protein] + CoA = holo-[aryl-carrier protein] + adenosine 3',5'-bisphosphate + H(+)</text>
        <dbReference type="Rhea" id="RHEA:48404"/>
        <dbReference type="Rhea" id="RHEA-COMP:15903"/>
        <dbReference type="Rhea" id="RHEA-COMP:17557"/>
        <dbReference type="ChEBI" id="CHEBI:15378"/>
        <dbReference type="ChEBI" id="CHEBI:29999"/>
        <dbReference type="ChEBI" id="CHEBI:57287"/>
        <dbReference type="ChEBI" id="CHEBI:58343"/>
        <dbReference type="ChEBI" id="CHEBI:64479"/>
    </reaction>
</comment>
<feature type="domain" description="4'-phosphopantetheinyl transferase N-terminal" evidence="13">
    <location>
        <begin position="4"/>
        <end position="63"/>
    </location>
</feature>
<dbReference type="InterPro" id="IPR003542">
    <property type="entry name" value="Enbac_synth_compD-like"/>
</dbReference>
<sequence length="195" mass="21885">MELNSAVYKRQAEFLAGRYAAQQALKHINVPDKQVGRSIERAPVWPPGTIGSISHSDSIAICISSIRQKHIALGVDIEPIMSLGVANDVHRLVMSNNERKYFNTLAMNESEAVTFVYSAKESLFKAIFQFIPQYLDFSASEIVHVDERNAHFNIVIPYLLGKNTPTDGVFHGSYTKYNNHYITLIKIKAKGEKTT</sequence>
<comment type="catalytic activity">
    <reaction evidence="11">
        <text>apo-[peptidyl-carrier protein] + CoA = holo-[peptidyl-carrier protein] + adenosine 3',5'-bisphosphate + H(+)</text>
        <dbReference type="Rhea" id="RHEA:46228"/>
        <dbReference type="Rhea" id="RHEA-COMP:11479"/>
        <dbReference type="Rhea" id="RHEA-COMP:11480"/>
        <dbReference type="ChEBI" id="CHEBI:15378"/>
        <dbReference type="ChEBI" id="CHEBI:29999"/>
        <dbReference type="ChEBI" id="CHEBI:57287"/>
        <dbReference type="ChEBI" id="CHEBI:58343"/>
        <dbReference type="ChEBI" id="CHEBI:64479"/>
    </reaction>
</comment>
<dbReference type="RefSeq" id="WP_057794661.1">
    <property type="nucleotide sequence ID" value="NZ_CP013926.1"/>
</dbReference>
<evidence type="ECO:0000256" key="5">
    <source>
        <dbReference type="ARBA" id="ARBA00019087"/>
    </source>
</evidence>
<protein>
    <recommendedName>
        <fullName evidence="5">Enterobactin synthase component D</fullName>
    </recommendedName>
    <alternativeName>
        <fullName evidence="8">4'-phosphopantetheinyl transferase EntD</fullName>
    </alternativeName>
    <alternativeName>
        <fullName evidence="9">Enterochelin synthase D</fullName>
    </alternativeName>
</protein>
<comment type="pathway">
    <text evidence="2">Siderophore biosynthesis; enterobactin biosynthesis.</text>
</comment>
<dbReference type="Gene3D" id="3.90.470.20">
    <property type="entry name" value="4'-phosphopantetheinyl transferase domain"/>
    <property type="match status" value="1"/>
</dbReference>
<keyword evidence="15" id="KW-1185">Reference proteome</keyword>
<dbReference type="InterPro" id="IPR008278">
    <property type="entry name" value="4-PPantetheinyl_Trfase_dom"/>
</dbReference>
<dbReference type="InterPro" id="IPR037143">
    <property type="entry name" value="4-PPantetheinyl_Trfase_dom_sf"/>
</dbReference>
<dbReference type="EMBL" id="CP013926">
    <property type="protein sequence ID" value="AMJ72925.1"/>
    <property type="molecule type" value="Genomic_DNA"/>
</dbReference>
<dbReference type="InterPro" id="IPR041354">
    <property type="entry name" value="4PPT_N"/>
</dbReference>
<evidence type="ECO:0000256" key="8">
    <source>
        <dbReference type="ARBA" id="ARBA00029894"/>
    </source>
</evidence>